<dbReference type="EMBL" id="BK014675">
    <property type="protein sequence ID" value="DAD67342.1"/>
    <property type="molecule type" value="Genomic_DNA"/>
</dbReference>
<reference evidence="1" key="1">
    <citation type="journal article" date="2021" name="Proc. Natl. Acad. Sci. U.S.A.">
        <title>A Catalog of Tens of Thousands of Viruses from Human Metagenomes Reveals Hidden Associations with Chronic Diseases.</title>
        <authorList>
            <person name="Tisza M.J."/>
            <person name="Buck C.B."/>
        </authorList>
    </citation>
    <scope>NUCLEOTIDE SEQUENCE</scope>
    <source>
        <strain evidence="1">CtuHg3</strain>
    </source>
</reference>
<sequence length="41" mass="4964">MKDDFYILKLFKIEKIRKKQKSSPVDKIINNKLSKVTRLKQ</sequence>
<organism evidence="1">
    <name type="scientific">Siphoviridae sp. ctuHg3</name>
    <dbReference type="NCBI Taxonomy" id="2823608"/>
    <lineage>
        <taxon>Viruses</taxon>
        <taxon>Duplodnaviria</taxon>
        <taxon>Heunggongvirae</taxon>
        <taxon>Uroviricota</taxon>
        <taxon>Caudoviricetes</taxon>
    </lineage>
</organism>
<name>A0A8S5LBL5_9CAUD</name>
<evidence type="ECO:0000313" key="1">
    <source>
        <dbReference type="EMBL" id="DAD67342.1"/>
    </source>
</evidence>
<accession>A0A8S5LBL5</accession>
<proteinExistence type="predicted"/>
<protein>
    <submittedName>
        <fullName evidence="1">Uncharacterized protein</fullName>
    </submittedName>
</protein>